<comment type="caution">
    <text evidence="1">The sequence shown here is derived from an EMBL/GenBank/DDBJ whole genome shotgun (WGS) entry which is preliminary data.</text>
</comment>
<dbReference type="Proteomes" id="UP000786387">
    <property type="component" value="Unassembled WGS sequence"/>
</dbReference>
<protein>
    <submittedName>
        <fullName evidence="1">TIGR02444 family protein</fullName>
    </submittedName>
</protein>
<sequence>MNAPDLWSFSLDCYARPGVESACLTLQSHGADVCLLLAGTWLEARRVACTPERLAALRELAGHWQALAIEPLRSTRQRWKEPGLTDPPLEALRTELKRLELAAERLLLGRLQDATADWAAQTDAEPWLEALLGEGYPDQTQLLRTAARQTQPSAG</sequence>
<proteinExistence type="predicted"/>
<name>A0ABR5YZ27_9GAMM</name>
<dbReference type="NCBIfam" id="TIGR02444">
    <property type="entry name" value="TIGR02444 family protein"/>
    <property type="match status" value="1"/>
</dbReference>
<evidence type="ECO:0000313" key="1">
    <source>
        <dbReference type="EMBL" id="MBA1273167.1"/>
    </source>
</evidence>
<keyword evidence="2" id="KW-1185">Reference proteome</keyword>
<accession>A0ABR5YZ27</accession>
<dbReference type="InterPro" id="IPR012659">
    <property type="entry name" value="CHP02444"/>
</dbReference>
<gene>
    <name evidence="1" type="ORF">G7026_07360</name>
</gene>
<dbReference type="Pfam" id="PF09523">
    <property type="entry name" value="DUF2390"/>
    <property type="match status" value="1"/>
</dbReference>
<organism evidence="1 2">
    <name type="scientific">Stutzerimonas azotifigens</name>
    <dbReference type="NCBI Taxonomy" id="291995"/>
    <lineage>
        <taxon>Bacteria</taxon>
        <taxon>Pseudomonadati</taxon>
        <taxon>Pseudomonadota</taxon>
        <taxon>Gammaproteobacteria</taxon>
        <taxon>Pseudomonadales</taxon>
        <taxon>Pseudomonadaceae</taxon>
        <taxon>Stutzerimonas</taxon>
    </lineage>
</organism>
<evidence type="ECO:0000313" key="2">
    <source>
        <dbReference type="Proteomes" id="UP000786387"/>
    </source>
</evidence>
<dbReference type="RefSeq" id="WP_181070100.1">
    <property type="nucleotide sequence ID" value="NZ_JAAMRF010000003.1"/>
</dbReference>
<dbReference type="EMBL" id="JAAMRF010000003">
    <property type="protein sequence ID" value="MBA1273167.1"/>
    <property type="molecule type" value="Genomic_DNA"/>
</dbReference>
<reference evidence="1 2" key="1">
    <citation type="submission" date="2020-02" db="EMBL/GenBank/DDBJ databases">
        <title>Synteny-based analysis reveals conserved mechanism for high triclosan tolerance in Pseudomonas, as well as instances of horizontal transfer.</title>
        <authorList>
            <person name="Mcfarland A.G."/>
            <person name="Bertucci H.K."/>
            <person name="Litmann E."/>
            <person name="Shen J."/>
            <person name="Huttenhower C."/>
            <person name="Hartmann E.M."/>
        </authorList>
    </citation>
    <scope>NUCLEOTIDE SEQUENCE [LARGE SCALE GENOMIC DNA]</scope>
    <source>
        <strain evidence="1 2">115A1</strain>
    </source>
</reference>